<sequence length="75" mass="8406">MWFVTNVNAMVAIKELQHAGPTTEPVESKFGFSERMGNGSRNSVCVHEVPGPWRILIPLQDRCKGCSSKKTGRRF</sequence>
<proteinExistence type="predicted"/>
<evidence type="ECO:0000313" key="2">
    <source>
        <dbReference type="Proteomes" id="UP000234681"/>
    </source>
</evidence>
<accession>A6I818</accession>
<dbReference type="Proteomes" id="UP000234681">
    <property type="component" value="Chromosome 1"/>
</dbReference>
<dbReference type="AlphaFoldDB" id="A6I818"/>
<evidence type="ECO:0000313" key="1">
    <source>
        <dbReference type="EMBL" id="EDM17862.1"/>
    </source>
</evidence>
<gene>
    <name evidence="1" type="ORF">rCG_40088</name>
</gene>
<protein>
    <submittedName>
        <fullName evidence="1">RCG40088</fullName>
    </submittedName>
</protein>
<name>A6I818_RAT</name>
<dbReference type="EMBL" id="CH473956">
    <property type="protein sequence ID" value="EDM17862.1"/>
    <property type="molecule type" value="Genomic_DNA"/>
</dbReference>
<reference evidence="1 2" key="1">
    <citation type="submission" date="2005-09" db="EMBL/GenBank/DDBJ databases">
        <authorList>
            <person name="Mural R.J."/>
            <person name="Li P.W."/>
            <person name="Adams M.D."/>
            <person name="Amanatides P.G."/>
            <person name="Baden-Tillson H."/>
            <person name="Barnstead M."/>
            <person name="Chin S.H."/>
            <person name="Dew I."/>
            <person name="Evans C.A."/>
            <person name="Ferriera S."/>
            <person name="Flanigan M."/>
            <person name="Fosler C."/>
            <person name="Glodek A."/>
            <person name="Gu Z."/>
            <person name="Holt R.A."/>
            <person name="Jennings D."/>
            <person name="Kraft C.L."/>
            <person name="Lu F."/>
            <person name="Nguyen T."/>
            <person name="Nusskern D.R."/>
            <person name="Pfannkoch C.M."/>
            <person name="Sitter C."/>
            <person name="Sutton G.G."/>
            <person name="Venter J.C."/>
            <person name="Wang Z."/>
            <person name="Woodage T."/>
            <person name="Zheng X.H."/>
            <person name="Zhong F."/>
        </authorList>
    </citation>
    <scope>NUCLEOTIDE SEQUENCE [LARGE SCALE GENOMIC DNA]</scope>
    <source>
        <strain>BN</strain>
        <strain evidence="2">Sprague-Dawley</strain>
    </source>
</reference>
<organism evidence="1 2">
    <name type="scientific">Rattus norvegicus</name>
    <name type="common">Rat</name>
    <dbReference type="NCBI Taxonomy" id="10116"/>
    <lineage>
        <taxon>Eukaryota</taxon>
        <taxon>Metazoa</taxon>
        <taxon>Chordata</taxon>
        <taxon>Craniata</taxon>
        <taxon>Vertebrata</taxon>
        <taxon>Euteleostomi</taxon>
        <taxon>Mammalia</taxon>
        <taxon>Eutheria</taxon>
        <taxon>Euarchontoglires</taxon>
        <taxon>Glires</taxon>
        <taxon>Rodentia</taxon>
        <taxon>Myomorpha</taxon>
        <taxon>Muroidea</taxon>
        <taxon>Muridae</taxon>
        <taxon>Murinae</taxon>
        <taxon>Rattus</taxon>
    </lineage>
</organism>